<evidence type="ECO:0000313" key="3">
    <source>
        <dbReference type="EMBL" id="MBK6266032.1"/>
    </source>
</evidence>
<accession>A0A934X049</accession>
<organism evidence="3 4">
    <name type="scientific">Marivirga aurantiaca</name>
    <dbReference type="NCBI Taxonomy" id="2802615"/>
    <lineage>
        <taxon>Bacteria</taxon>
        <taxon>Pseudomonadati</taxon>
        <taxon>Bacteroidota</taxon>
        <taxon>Cytophagia</taxon>
        <taxon>Cytophagales</taxon>
        <taxon>Marivirgaceae</taxon>
        <taxon>Marivirga</taxon>
    </lineage>
</organism>
<keyword evidence="1" id="KW-1133">Transmembrane helix</keyword>
<keyword evidence="1" id="KW-0812">Transmembrane</keyword>
<comment type="caution">
    <text evidence="3">The sequence shown here is derived from an EMBL/GenBank/DDBJ whole genome shotgun (WGS) entry which is preliminary data.</text>
</comment>
<evidence type="ECO:0000313" key="4">
    <source>
        <dbReference type="Proteomes" id="UP000611723"/>
    </source>
</evidence>
<feature type="domain" description="Aerotolerance regulator N-terminal" evidence="2">
    <location>
        <begin position="1"/>
        <end position="76"/>
    </location>
</feature>
<reference evidence="3" key="1">
    <citation type="submission" date="2021-01" db="EMBL/GenBank/DDBJ databases">
        <title>Marivirga aurantiaca sp. nov., isolated from intertidal surface sediments.</title>
        <authorList>
            <person name="Zhang M."/>
        </authorList>
    </citation>
    <scope>NUCLEOTIDE SEQUENCE</scope>
    <source>
        <strain evidence="3">S37H4</strain>
    </source>
</reference>
<name>A0A934X049_9BACT</name>
<sequence>MNITNPNAFWLLFLLIIPILIHLFQFRRYKKLKFSNVAFLKAINQEQKNTRKLKHLLILFSRLLFIFFFVMCIAKPFWPSDASTAEVNLIILDKSASNLSLAEGKANSVLEENMNLINRLQDQFPENLQIIDESGNALQAYDNIEINARSSEMVLDRLLEKHGNTGRVLILSDFQKQVIDRNKEVFSDTTRQFVIMPPYKESPGNIIWDSVWISGNELNTTLDESLILQLNTKGNPGQVNISLQENNTLIGNRQINDTENSSDTIGFWLNSNINQREEQLTFTSDDAIVTFDNTFYFKKENTGKIKVLLLEETQKDQNIRSLFEDNDVFDFENENINNYSFQRLDDFDVAIVKMGENFNSFKADALQAYAGMGKTLVLIPESDFNATELLARFGLNNVRKLQQNAKVKLQNPDIQNPFFRNIFKKTERNMDMPEAQAVMNWQSGQSLLSFINGYPFLSRTGKAQNIYTFSASIGLENSNFARHGLFLPVFYKIAFSGKSENTVTYHFLNEEIISFTNNDIPAATVLKLEKDNQQLIPDQRLQGGKISLILPEQEIMAGFYALKDAKTDTMYTYLAFNYPKAESENSFYTASDLEELFSGSKNVKVLEEYDVSTLENFLLESKNGFPLWKYFLILALLSLLAEVLIIRLIK</sequence>
<evidence type="ECO:0000256" key="1">
    <source>
        <dbReference type="SAM" id="Phobius"/>
    </source>
</evidence>
<feature type="transmembrane region" description="Helical" evidence="1">
    <location>
        <begin position="56"/>
        <end position="78"/>
    </location>
</feature>
<gene>
    <name evidence="3" type="ORF">JKA74_13395</name>
</gene>
<dbReference type="EMBL" id="JAEQBW010000006">
    <property type="protein sequence ID" value="MBK6266032.1"/>
    <property type="molecule type" value="Genomic_DNA"/>
</dbReference>
<evidence type="ECO:0000259" key="2">
    <source>
        <dbReference type="Pfam" id="PF07584"/>
    </source>
</evidence>
<dbReference type="NCBIfam" id="TIGR02226">
    <property type="entry name" value="two_anch"/>
    <property type="match status" value="1"/>
</dbReference>
<feature type="transmembrane region" description="Helical" evidence="1">
    <location>
        <begin position="6"/>
        <end position="24"/>
    </location>
</feature>
<proteinExistence type="predicted"/>
<dbReference type="Proteomes" id="UP000611723">
    <property type="component" value="Unassembled WGS sequence"/>
</dbReference>
<keyword evidence="1" id="KW-0472">Membrane</keyword>
<feature type="transmembrane region" description="Helical" evidence="1">
    <location>
        <begin position="627"/>
        <end position="649"/>
    </location>
</feature>
<dbReference type="InterPro" id="IPR011933">
    <property type="entry name" value="Double_TM_dom"/>
</dbReference>
<dbReference type="RefSeq" id="WP_201431716.1">
    <property type="nucleotide sequence ID" value="NZ_JAEQBW010000006.1"/>
</dbReference>
<protein>
    <submittedName>
        <fullName evidence="3">BatA domain-containing protein</fullName>
    </submittedName>
</protein>
<dbReference type="Pfam" id="PF07584">
    <property type="entry name" value="BatA"/>
    <property type="match status" value="1"/>
</dbReference>
<keyword evidence="4" id="KW-1185">Reference proteome</keyword>
<dbReference type="AlphaFoldDB" id="A0A934X049"/>
<dbReference type="InterPro" id="IPR024163">
    <property type="entry name" value="Aerotolerance_reg_N"/>
</dbReference>
<dbReference type="PANTHER" id="PTHR37464:SF1">
    <property type="entry name" value="BLL2463 PROTEIN"/>
    <property type="match status" value="1"/>
</dbReference>
<dbReference type="PANTHER" id="PTHR37464">
    <property type="entry name" value="BLL2463 PROTEIN"/>
    <property type="match status" value="1"/>
</dbReference>